<dbReference type="InterPro" id="IPR008274">
    <property type="entry name" value="AldOxase/xan_DH_MoCoBD1"/>
</dbReference>
<accession>A0A6J4USS7</accession>
<dbReference type="AlphaFoldDB" id="A0A6J4USS7"/>
<evidence type="ECO:0000313" key="4">
    <source>
        <dbReference type="EMBL" id="CAA9558797.1"/>
    </source>
</evidence>
<dbReference type="Pfam" id="PF02738">
    <property type="entry name" value="MoCoBD_1"/>
    <property type="match status" value="1"/>
</dbReference>
<evidence type="ECO:0000259" key="3">
    <source>
        <dbReference type="Pfam" id="PF20256"/>
    </source>
</evidence>
<dbReference type="SUPFAM" id="SSF56003">
    <property type="entry name" value="Molybdenum cofactor-binding domain"/>
    <property type="match status" value="1"/>
</dbReference>
<dbReference type="InterPro" id="IPR016208">
    <property type="entry name" value="Ald_Oxase/xanthine_DH-like"/>
</dbReference>
<dbReference type="PANTHER" id="PTHR11908">
    <property type="entry name" value="XANTHINE DEHYDROGENASE"/>
    <property type="match status" value="1"/>
</dbReference>
<feature type="domain" description="Aldehyde oxidase/xanthine dehydrogenase second molybdopterin binding" evidence="3">
    <location>
        <begin position="162"/>
        <end position="421"/>
    </location>
</feature>
<evidence type="ECO:0000259" key="2">
    <source>
        <dbReference type="Pfam" id="PF02738"/>
    </source>
</evidence>
<evidence type="ECO:0000256" key="1">
    <source>
        <dbReference type="ARBA" id="ARBA00022505"/>
    </source>
</evidence>
<organism evidence="4">
    <name type="scientific">uncultured Thermomicrobiales bacterium</name>
    <dbReference type="NCBI Taxonomy" id="1645740"/>
    <lineage>
        <taxon>Bacteria</taxon>
        <taxon>Pseudomonadati</taxon>
        <taxon>Thermomicrobiota</taxon>
        <taxon>Thermomicrobia</taxon>
        <taxon>Thermomicrobiales</taxon>
        <taxon>environmental samples</taxon>
    </lineage>
</organism>
<name>A0A6J4USS7_9BACT</name>
<dbReference type="InterPro" id="IPR037165">
    <property type="entry name" value="AldOxase/xan_DH_Mopterin-bd_sf"/>
</dbReference>
<dbReference type="EC" id="1.17.1.4" evidence="4"/>
<dbReference type="Gene3D" id="3.30.365.10">
    <property type="entry name" value="Aldehyde oxidase/xanthine dehydrogenase, molybdopterin binding domain"/>
    <property type="match status" value="4"/>
</dbReference>
<sequence>MVAAAAVAVGRPVLLQLNRMEDFLYAKSAPGCEITLKVGATKDGTITALDGRMTFESGALGGSPLQIAAILMGGYYRFPNLEIRGYEVLTNRSKMGAYRAPGAQQGTLAIESVMDELARELGIDPMTMRLQNCVVEGDERPNGNAWPRVGLRQTLEALRDHPAWQGREEARAKGRGVGIAVGGWPGGVEPATAVCRLDADGKMTVVLGSVDLNGTNTTFAQIAAEGFGLGAEDINVRTASTDSAPWSGGTGGSKITYTVGPAVQKAAEDAKQQILSIAAEHLEAAAEDLEIIDGTIRVKGVPGVSVSLREIASMSMTVGSRFEPVYGKGASAITESSPGFAVHLAEVEVDELTGETKVVRYVAAQDVGYAINPASVEGQIHGGVAQGIGWALYEGMHYDDSGQLLTATLMDYALPKAEYVPPIETILVHVPSEHGPYGAKGVGEPPSIPGAAAVANAIRDLTGLRMTDIPIRPERLAAALDAAATARTASAAD</sequence>
<dbReference type="InterPro" id="IPR046867">
    <property type="entry name" value="AldOxase/xan_DH_MoCoBD2"/>
</dbReference>
<dbReference type="EMBL" id="CADCWH010000239">
    <property type="protein sequence ID" value="CAA9558797.1"/>
    <property type="molecule type" value="Genomic_DNA"/>
</dbReference>
<dbReference type="GO" id="GO:0004854">
    <property type="term" value="F:xanthine dehydrogenase activity"/>
    <property type="evidence" value="ECO:0007669"/>
    <property type="project" value="UniProtKB-EC"/>
</dbReference>
<dbReference type="GO" id="GO:0005506">
    <property type="term" value="F:iron ion binding"/>
    <property type="evidence" value="ECO:0007669"/>
    <property type="project" value="InterPro"/>
</dbReference>
<keyword evidence="4" id="KW-0560">Oxidoreductase</keyword>
<dbReference type="Pfam" id="PF20256">
    <property type="entry name" value="MoCoBD_2"/>
    <property type="match status" value="1"/>
</dbReference>
<keyword evidence="1" id="KW-0500">Molybdenum</keyword>
<dbReference type="PANTHER" id="PTHR11908:SF132">
    <property type="entry name" value="ALDEHYDE OXIDASE 1-RELATED"/>
    <property type="match status" value="1"/>
</dbReference>
<feature type="domain" description="Aldehyde oxidase/xanthine dehydrogenase first molybdopterin binding" evidence="2">
    <location>
        <begin position="1"/>
        <end position="132"/>
    </location>
</feature>
<protein>
    <submittedName>
        <fullName evidence="4">Xanthine dehydrogenase, molybdenum binding subunit</fullName>
        <ecNumber evidence="4">1.17.1.4</ecNumber>
    </submittedName>
</protein>
<gene>
    <name evidence="4" type="ORF">AVDCRST_MAG70-1493</name>
</gene>
<reference evidence="4" key="1">
    <citation type="submission" date="2020-02" db="EMBL/GenBank/DDBJ databases">
        <authorList>
            <person name="Meier V. D."/>
        </authorList>
    </citation>
    <scope>NUCLEOTIDE SEQUENCE</scope>
    <source>
        <strain evidence="4">AVDCRST_MAG70</strain>
    </source>
</reference>
<proteinExistence type="predicted"/>